<name>A0ACC0G9E7_9ERIC</name>
<dbReference type="EMBL" id="CM045767">
    <property type="protein sequence ID" value="KAI7996676.1"/>
    <property type="molecule type" value="Genomic_DNA"/>
</dbReference>
<evidence type="ECO:0000313" key="1">
    <source>
        <dbReference type="EMBL" id="KAI7996676.1"/>
    </source>
</evidence>
<keyword evidence="2" id="KW-1185">Reference proteome</keyword>
<sequence>MRNVMRNGRTHQKEANSLHQDPQYEKQELKAALLLMSNGSSMHWVIKMVMKMNAAEPFNVPKDLLPLLKVESSRIDGDKTSKSKALVDSKSKSSRKHDGGGGEKKEESVGLVGEKEESKSSSKVKDSKSKSKSSSKV</sequence>
<evidence type="ECO:0000313" key="2">
    <source>
        <dbReference type="Proteomes" id="UP001060215"/>
    </source>
</evidence>
<dbReference type="Proteomes" id="UP001060215">
    <property type="component" value="Chromosome 10"/>
</dbReference>
<organism evidence="1 2">
    <name type="scientific">Camellia lanceoleosa</name>
    <dbReference type="NCBI Taxonomy" id="1840588"/>
    <lineage>
        <taxon>Eukaryota</taxon>
        <taxon>Viridiplantae</taxon>
        <taxon>Streptophyta</taxon>
        <taxon>Embryophyta</taxon>
        <taxon>Tracheophyta</taxon>
        <taxon>Spermatophyta</taxon>
        <taxon>Magnoliopsida</taxon>
        <taxon>eudicotyledons</taxon>
        <taxon>Gunneridae</taxon>
        <taxon>Pentapetalae</taxon>
        <taxon>asterids</taxon>
        <taxon>Ericales</taxon>
        <taxon>Theaceae</taxon>
        <taxon>Camellia</taxon>
    </lineage>
</organism>
<reference evidence="1 2" key="1">
    <citation type="journal article" date="2022" name="Plant J.">
        <title>Chromosome-level genome of Camellia lanceoleosa provides a valuable resource for understanding genome evolution and self-incompatibility.</title>
        <authorList>
            <person name="Gong W."/>
            <person name="Xiao S."/>
            <person name="Wang L."/>
            <person name="Liao Z."/>
            <person name="Chang Y."/>
            <person name="Mo W."/>
            <person name="Hu G."/>
            <person name="Li W."/>
            <person name="Zhao G."/>
            <person name="Zhu H."/>
            <person name="Hu X."/>
            <person name="Ji K."/>
            <person name="Xiang X."/>
            <person name="Song Q."/>
            <person name="Yuan D."/>
            <person name="Jin S."/>
            <person name="Zhang L."/>
        </authorList>
    </citation>
    <scope>NUCLEOTIDE SEQUENCE [LARGE SCALE GENOMIC DNA]</scope>
    <source>
        <strain evidence="1">SQ_2022a</strain>
    </source>
</reference>
<gene>
    <name evidence="1" type="ORF">LOK49_LG10G00296</name>
</gene>
<comment type="caution">
    <text evidence="1">The sequence shown here is derived from an EMBL/GenBank/DDBJ whole genome shotgun (WGS) entry which is preliminary data.</text>
</comment>
<protein>
    <submittedName>
        <fullName evidence="1">Uncharacterized protein</fullName>
    </submittedName>
</protein>
<proteinExistence type="predicted"/>
<accession>A0ACC0G9E7</accession>